<dbReference type="Proteomes" id="UP001454036">
    <property type="component" value="Unassembled WGS sequence"/>
</dbReference>
<dbReference type="PANTHER" id="PTHR31319:SF110">
    <property type="entry name" value="CCT MOTIF FAMILY PROTEIN"/>
    <property type="match status" value="1"/>
</dbReference>
<dbReference type="EMBL" id="BAABME010010444">
    <property type="protein sequence ID" value="GAA0178769.1"/>
    <property type="molecule type" value="Genomic_DNA"/>
</dbReference>
<proteinExistence type="predicted"/>
<protein>
    <recommendedName>
        <fullName evidence="4">CCT domain-containing protein</fullName>
    </recommendedName>
</protein>
<accession>A0AAV3RLU6</accession>
<evidence type="ECO:0000259" key="4">
    <source>
        <dbReference type="PROSITE" id="PS51017"/>
    </source>
</evidence>
<evidence type="ECO:0000256" key="1">
    <source>
        <dbReference type="ARBA" id="ARBA00004123"/>
    </source>
</evidence>
<dbReference type="GO" id="GO:0009909">
    <property type="term" value="P:regulation of flower development"/>
    <property type="evidence" value="ECO:0007669"/>
    <property type="project" value="InterPro"/>
</dbReference>
<dbReference type="Pfam" id="PF06203">
    <property type="entry name" value="CCT"/>
    <property type="match status" value="1"/>
</dbReference>
<evidence type="ECO:0000256" key="2">
    <source>
        <dbReference type="ARBA" id="ARBA00023242"/>
    </source>
</evidence>
<keyword evidence="6" id="KW-1185">Reference proteome</keyword>
<evidence type="ECO:0000313" key="6">
    <source>
        <dbReference type="Proteomes" id="UP001454036"/>
    </source>
</evidence>
<comment type="caution">
    <text evidence="5">The sequence shown here is derived from an EMBL/GenBank/DDBJ whole genome shotgun (WGS) entry which is preliminary data.</text>
</comment>
<dbReference type="InterPro" id="IPR010402">
    <property type="entry name" value="CCT_domain"/>
</dbReference>
<dbReference type="AlphaFoldDB" id="A0AAV3RLU6"/>
<dbReference type="GO" id="GO:0003700">
    <property type="term" value="F:DNA-binding transcription factor activity"/>
    <property type="evidence" value="ECO:0007669"/>
    <property type="project" value="TreeGrafter"/>
</dbReference>
<dbReference type="InterPro" id="IPR045281">
    <property type="entry name" value="CONSTANS-like"/>
</dbReference>
<dbReference type="GO" id="GO:0005634">
    <property type="term" value="C:nucleus"/>
    <property type="evidence" value="ECO:0007669"/>
    <property type="project" value="UniProtKB-SubCell"/>
</dbReference>
<keyword evidence="2 3" id="KW-0539">Nucleus</keyword>
<dbReference type="PANTHER" id="PTHR31319">
    <property type="entry name" value="ZINC FINGER PROTEIN CONSTANS-LIKE 4"/>
    <property type="match status" value="1"/>
</dbReference>
<comment type="subcellular location">
    <subcellularLocation>
        <location evidence="1 3">Nucleus</location>
    </subcellularLocation>
</comment>
<evidence type="ECO:0000313" key="5">
    <source>
        <dbReference type="EMBL" id="GAA0178769.1"/>
    </source>
</evidence>
<sequence>MLCDMVRRQEQLTILLPQTCKEHFSSPPSAQSFNLFPETHENNSEVASSSNDLSLVFDSPGEGIGIASNNIEDGDNLSLVFDSSGEIENDIVSASIDFNHSTYYYTSPHFLNNQQQQQFDFSSLNNQNIHEANDILTNNSLNHQYNNSVYPPIIPNMTTSSLLTHSFENESNATIVPSYTQLNPTIQCYNLPNFDLGTYMSPTLPIDDSSMNLTKPSSYYDLAPQDINFHVGNNLGNNFPNTVSPVFHCKDDLKVFTNENQHLIKGHYSSTPLTLSEIVSHKDESSSFKVEKLSVQERKEKIKKYMKKRNERNFNKKIKYACRKTLADSRPRVRGRFVKNDDLIEAVNTVMITHEEYTYEDVRVHIL</sequence>
<organism evidence="5 6">
    <name type="scientific">Lithospermum erythrorhizon</name>
    <name type="common">Purple gromwell</name>
    <name type="synonym">Lithospermum officinale var. erythrorhizon</name>
    <dbReference type="NCBI Taxonomy" id="34254"/>
    <lineage>
        <taxon>Eukaryota</taxon>
        <taxon>Viridiplantae</taxon>
        <taxon>Streptophyta</taxon>
        <taxon>Embryophyta</taxon>
        <taxon>Tracheophyta</taxon>
        <taxon>Spermatophyta</taxon>
        <taxon>Magnoliopsida</taxon>
        <taxon>eudicotyledons</taxon>
        <taxon>Gunneridae</taxon>
        <taxon>Pentapetalae</taxon>
        <taxon>asterids</taxon>
        <taxon>lamiids</taxon>
        <taxon>Boraginales</taxon>
        <taxon>Boraginaceae</taxon>
        <taxon>Boraginoideae</taxon>
        <taxon>Lithospermeae</taxon>
        <taxon>Lithospermum</taxon>
    </lineage>
</organism>
<reference evidence="5 6" key="1">
    <citation type="submission" date="2024-01" db="EMBL/GenBank/DDBJ databases">
        <title>The complete chloroplast genome sequence of Lithospermum erythrorhizon: insights into the phylogenetic relationship among Boraginaceae species and the maternal lineages of purple gromwells.</title>
        <authorList>
            <person name="Okada T."/>
            <person name="Watanabe K."/>
        </authorList>
    </citation>
    <scope>NUCLEOTIDE SEQUENCE [LARGE SCALE GENOMIC DNA]</scope>
</reference>
<evidence type="ECO:0000256" key="3">
    <source>
        <dbReference type="PROSITE-ProRule" id="PRU00357"/>
    </source>
</evidence>
<dbReference type="PROSITE" id="PS51017">
    <property type="entry name" value="CCT"/>
    <property type="match status" value="1"/>
</dbReference>
<name>A0AAV3RLU6_LITER</name>
<feature type="domain" description="CCT" evidence="4">
    <location>
        <begin position="298"/>
        <end position="340"/>
    </location>
</feature>
<gene>
    <name evidence="5" type="ORF">LIER_29882</name>
</gene>